<sequence>MQHVVPTVGSLVESCAKRITVLEDKLRADPEMLDLNEMETLCLDLGRAWGAVHHLNMVQSSSELRDAIEQVQPQVVELMANLSQSEPISKAYQSMAATLPAAQGENEVTRIVDSALRDAKLSGIFASPEDRERIKKLQMELSRLSHTFRSNVVASRGAWSHTVTDPKDLAGVPDHLLKGLAVNPEQWQEGPWKLDLTQSCMELVKYCQARPTRELLYRASIVVASTGEWDNSQGLVDILQRRQDLAQLLGYGNYADVSLASKSADSTATVESFLTALGHKAQGAARVELEELRALAQELDQLDDLKPWDTGYYAEKLSESLPRVSTFSYLSDLCWSRASKTKFKINSAEVQQYFPADHVMAVFFDFLTTLFGVRIQDATAELEPETLWDPHVRYFQVADADSNKPIASFFLDLYARPGAKSPGAWMDNCVDRSAHLKTVPVAHMVLNLQPPSGGTPTLMSLRDVETLFHEFGHALQHMLTTVAGINNIEWDVVELPSQFMENWVYHKPLLRRLTRHHESGKPMPESMIDSIVAARTFMSGSFTARQVFFSLLDLSLHVSPPTSAEEAVQRQQSMSEAFLARPLLPEDRFLLQFLHIFGGGYAAGYWSYKWAEVLAADAFGRFEEDGALAETAEGERKLEAIGREFRATILAQGGSQNPLRTFEDFRGRPVDYAAFYRQLNLDATQGQ</sequence>
<dbReference type="PANTHER" id="PTHR11804:SF83">
    <property type="entry name" value="LD37516P"/>
    <property type="match status" value="1"/>
</dbReference>
<dbReference type="GeneID" id="5892495"/>
<dbReference type="AlphaFoldDB" id="A9V3F1"/>
<dbReference type="GO" id="GO:0006508">
    <property type="term" value="P:proteolysis"/>
    <property type="evidence" value="ECO:0000318"/>
    <property type="project" value="GO_Central"/>
</dbReference>
<keyword evidence="3 9" id="KW-0479">Metal-binding</keyword>
<organism evidence="12 13">
    <name type="scientific">Monosiga brevicollis</name>
    <name type="common">Choanoflagellate</name>
    <dbReference type="NCBI Taxonomy" id="81824"/>
    <lineage>
        <taxon>Eukaryota</taxon>
        <taxon>Choanoflagellata</taxon>
        <taxon>Craspedida</taxon>
        <taxon>Salpingoecidae</taxon>
        <taxon>Monosiga</taxon>
    </lineage>
</organism>
<dbReference type="GO" id="GO:0005829">
    <property type="term" value="C:cytosol"/>
    <property type="evidence" value="ECO:0007669"/>
    <property type="project" value="UniProtKB-ARBA"/>
</dbReference>
<comment type="catalytic activity">
    <reaction evidence="7">
        <text>Hydrolysis of oligopeptides, with broad specificity. Gly or Ala commonly occur as P1 or P1' residues, but more distant residues are also important, as is shown by the fact that Z-Gly-Pro-Gly-|-Gly-Pro-Ala is cleaved, but not Z-(Gly)(5).</text>
        <dbReference type="EC" id="3.4.24.70"/>
    </reaction>
</comment>
<keyword evidence="2 9" id="KW-0645">Protease</keyword>
<comment type="cofactor">
    <cofactor evidence="9">
        <name>Zn(2+)</name>
        <dbReference type="ChEBI" id="CHEBI:29105"/>
    </cofactor>
    <text evidence="9">Binds 1 zinc ion.</text>
</comment>
<dbReference type="eggNOG" id="KOG2089">
    <property type="taxonomic scope" value="Eukaryota"/>
</dbReference>
<protein>
    <recommendedName>
        <fullName evidence="8">oligopeptidase A</fullName>
        <ecNumber evidence="8">3.4.24.70</ecNumber>
    </recommendedName>
</protein>
<evidence type="ECO:0000259" key="10">
    <source>
        <dbReference type="Pfam" id="PF01432"/>
    </source>
</evidence>
<feature type="domain" description="Oligopeptidase A N-terminal" evidence="11">
    <location>
        <begin position="10"/>
        <end position="127"/>
    </location>
</feature>
<dbReference type="OMA" id="QPLEGPW"/>
<dbReference type="InParanoid" id="A9V3F1"/>
<dbReference type="EMBL" id="CH991556">
    <property type="protein sequence ID" value="EDQ88050.1"/>
    <property type="molecule type" value="Genomic_DNA"/>
</dbReference>
<dbReference type="FunFam" id="3.40.390.10:FF:000009">
    <property type="entry name" value="Oligopeptidase A"/>
    <property type="match status" value="1"/>
</dbReference>
<dbReference type="GO" id="GO:0006518">
    <property type="term" value="P:peptide metabolic process"/>
    <property type="evidence" value="ECO:0000318"/>
    <property type="project" value="GO_Central"/>
</dbReference>
<dbReference type="Gene3D" id="3.40.390.10">
    <property type="entry name" value="Collagenase (Catalytic Domain)"/>
    <property type="match status" value="1"/>
</dbReference>
<dbReference type="InterPro" id="IPR045666">
    <property type="entry name" value="OpdA_N"/>
</dbReference>
<dbReference type="InterPro" id="IPR034005">
    <property type="entry name" value="M3A_DCP"/>
</dbReference>
<feature type="domain" description="Peptidase M3A/M3B catalytic" evidence="10">
    <location>
        <begin position="338"/>
        <end position="680"/>
    </location>
</feature>
<dbReference type="SUPFAM" id="SSF55486">
    <property type="entry name" value="Metalloproteases ('zincins'), catalytic domain"/>
    <property type="match status" value="1"/>
</dbReference>
<gene>
    <name evidence="12" type="ORF">MONBRDRAFT_26805</name>
</gene>
<name>A9V3F1_MONBE</name>
<evidence type="ECO:0000313" key="12">
    <source>
        <dbReference type="EMBL" id="EDQ88050.1"/>
    </source>
</evidence>
<dbReference type="Gene3D" id="1.10.1370.40">
    <property type="match status" value="1"/>
</dbReference>
<evidence type="ECO:0000313" key="13">
    <source>
        <dbReference type="Proteomes" id="UP000001357"/>
    </source>
</evidence>
<evidence type="ECO:0000259" key="11">
    <source>
        <dbReference type="Pfam" id="PF19310"/>
    </source>
</evidence>
<evidence type="ECO:0000256" key="4">
    <source>
        <dbReference type="ARBA" id="ARBA00022801"/>
    </source>
</evidence>
<dbReference type="Proteomes" id="UP000001357">
    <property type="component" value="Unassembled WGS sequence"/>
</dbReference>
<dbReference type="Gene3D" id="1.10.1370.10">
    <property type="entry name" value="Neurolysin, domain 3"/>
    <property type="match status" value="1"/>
</dbReference>
<comment type="similarity">
    <text evidence="1 9">Belongs to the peptidase M3 family.</text>
</comment>
<dbReference type="GO" id="GO:0004222">
    <property type="term" value="F:metalloendopeptidase activity"/>
    <property type="evidence" value="ECO:0000318"/>
    <property type="project" value="GO_Central"/>
</dbReference>
<dbReference type="InterPro" id="IPR001567">
    <property type="entry name" value="Pept_M3A_M3B_dom"/>
</dbReference>
<keyword evidence="13" id="KW-1185">Reference proteome</keyword>
<reference evidence="12 13" key="1">
    <citation type="journal article" date="2008" name="Nature">
        <title>The genome of the choanoflagellate Monosiga brevicollis and the origin of metazoans.</title>
        <authorList>
            <consortium name="JGI Sequencing"/>
            <person name="King N."/>
            <person name="Westbrook M.J."/>
            <person name="Young S.L."/>
            <person name="Kuo A."/>
            <person name="Abedin M."/>
            <person name="Chapman J."/>
            <person name="Fairclough S."/>
            <person name="Hellsten U."/>
            <person name="Isogai Y."/>
            <person name="Letunic I."/>
            <person name="Marr M."/>
            <person name="Pincus D."/>
            <person name="Putnam N."/>
            <person name="Rokas A."/>
            <person name="Wright K.J."/>
            <person name="Zuzow R."/>
            <person name="Dirks W."/>
            <person name="Good M."/>
            <person name="Goodstein D."/>
            <person name="Lemons D."/>
            <person name="Li W."/>
            <person name="Lyons J.B."/>
            <person name="Morris A."/>
            <person name="Nichols S."/>
            <person name="Richter D.J."/>
            <person name="Salamov A."/>
            <person name="Bork P."/>
            <person name="Lim W.A."/>
            <person name="Manning G."/>
            <person name="Miller W.T."/>
            <person name="McGinnis W."/>
            <person name="Shapiro H."/>
            <person name="Tjian R."/>
            <person name="Grigoriev I.V."/>
            <person name="Rokhsar D."/>
        </authorList>
    </citation>
    <scope>NUCLEOTIDE SEQUENCE [LARGE SCALE GENOMIC DNA]</scope>
    <source>
        <strain evidence="13">MX1 / ATCC 50154</strain>
    </source>
</reference>
<dbReference type="Pfam" id="PF19310">
    <property type="entry name" value="TOP_N"/>
    <property type="match status" value="1"/>
</dbReference>
<evidence type="ECO:0000256" key="3">
    <source>
        <dbReference type="ARBA" id="ARBA00022723"/>
    </source>
</evidence>
<keyword evidence="4 9" id="KW-0378">Hydrolase</keyword>
<evidence type="ECO:0000256" key="6">
    <source>
        <dbReference type="ARBA" id="ARBA00023049"/>
    </source>
</evidence>
<evidence type="ECO:0000256" key="2">
    <source>
        <dbReference type="ARBA" id="ARBA00022670"/>
    </source>
</evidence>
<dbReference type="InterPro" id="IPR024079">
    <property type="entry name" value="MetalloPept_cat_dom_sf"/>
</dbReference>
<dbReference type="EC" id="3.4.24.70" evidence="8"/>
<feature type="domain" description="Peptidase M3A/M3B catalytic" evidence="10">
    <location>
        <begin position="204"/>
        <end position="323"/>
    </location>
</feature>
<evidence type="ECO:0000256" key="9">
    <source>
        <dbReference type="RuleBase" id="RU003435"/>
    </source>
</evidence>
<evidence type="ECO:0000256" key="7">
    <source>
        <dbReference type="ARBA" id="ARBA00024603"/>
    </source>
</evidence>
<dbReference type="InterPro" id="IPR045090">
    <property type="entry name" value="Pept_M3A_M3B"/>
</dbReference>
<dbReference type="CDD" id="cd06456">
    <property type="entry name" value="M3A_DCP"/>
    <property type="match status" value="1"/>
</dbReference>
<dbReference type="GO" id="GO:0046872">
    <property type="term" value="F:metal ion binding"/>
    <property type="evidence" value="ECO:0007669"/>
    <property type="project" value="UniProtKB-UniRule"/>
</dbReference>
<evidence type="ECO:0000256" key="8">
    <source>
        <dbReference type="ARBA" id="ARBA00026100"/>
    </source>
</evidence>
<proteinExistence type="inferred from homology"/>
<keyword evidence="5 9" id="KW-0862">Zinc</keyword>
<keyword evidence="6 9" id="KW-0482">Metalloprotease</keyword>
<dbReference type="KEGG" id="mbr:MONBRDRAFT_26805"/>
<evidence type="ECO:0000256" key="1">
    <source>
        <dbReference type="ARBA" id="ARBA00006040"/>
    </source>
</evidence>
<evidence type="ECO:0000256" key="5">
    <source>
        <dbReference type="ARBA" id="ARBA00022833"/>
    </source>
</evidence>
<dbReference type="RefSeq" id="XP_001747126.1">
    <property type="nucleotide sequence ID" value="XM_001747074.1"/>
</dbReference>
<accession>A9V3F1</accession>
<dbReference type="InterPro" id="IPR024077">
    <property type="entry name" value="Neurolysin/TOP_dom2"/>
</dbReference>
<dbReference type="Pfam" id="PF01432">
    <property type="entry name" value="Peptidase_M3"/>
    <property type="match status" value="2"/>
</dbReference>
<dbReference type="PANTHER" id="PTHR11804">
    <property type="entry name" value="PROTEASE M3 THIMET OLIGOPEPTIDASE-RELATED"/>
    <property type="match status" value="1"/>
</dbReference>